<evidence type="ECO:0000313" key="2">
    <source>
        <dbReference type="EMBL" id="QEQ94035.1"/>
    </source>
</evidence>
<accession>A0A5J6D965</accession>
<gene>
    <name evidence="2" type="primary">3</name>
    <name evidence="2" type="ORF">SEA_SAFTANT_3</name>
</gene>
<dbReference type="EMBL" id="MN204498">
    <property type="protein sequence ID" value="QEQ94035.1"/>
    <property type="molecule type" value="Genomic_DNA"/>
</dbReference>
<dbReference type="GeneID" id="64472125"/>
<keyword evidence="1" id="KW-0812">Transmembrane</keyword>
<keyword evidence="3" id="KW-1185">Reference proteome</keyword>
<organism evidence="2 3">
    <name type="scientific">Streptomyces phage Saftant</name>
    <dbReference type="NCBI Taxonomy" id="2601693"/>
    <lineage>
        <taxon>Viruses</taxon>
        <taxon>Duplodnaviria</taxon>
        <taxon>Heunggongvirae</taxon>
        <taxon>Uroviricota</taxon>
        <taxon>Caudoviricetes</taxon>
        <taxon>Arquatrovirinae</taxon>
        <taxon>Camvirus</taxon>
        <taxon>Camvirus saftant</taxon>
    </lineage>
</organism>
<evidence type="ECO:0000313" key="3">
    <source>
        <dbReference type="Proteomes" id="UP000327512"/>
    </source>
</evidence>
<name>A0A5J6D965_9CAUD</name>
<feature type="transmembrane region" description="Helical" evidence="1">
    <location>
        <begin position="6"/>
        <end position="23"/>
    </location>
</feature>
<reference evidence="2 3" key="1">
    <citation type="submission" date="2019-07" db="EMBL/GenBank/DDBJ databases">
        <authorList>
            <person name="Gordon L.L."/>
            <person name="Schein S.C."/>
            <person name="Shalon N."/>
            <person name="Whiting F."/>
            <person name="Shaffer C.D."/>
            <person name="Weston-Hafer K.A."/>
            <person name="Garlena R.A."/>
            <person name="Russell D.A."/>
            <person name="Pope W.H."/>
            <person name="Jacobs-Sera D."/>
            <person name="Hendrix R.W."/>
            <person name="Hatfull G.F."/>
        </authorList>
    </citation>
    <scope>NUCLEOTIDE SEQUENCE [LARGE SCALE GENOMIC DNA]</scope>
</reference>
<evidence type="ECO:0000256" key="1">
    <source>
        <dbReference type="SAM" id="Phobius"/>
    </source>
</evidence>
<sequence>MTVWQWLWLGWGLTFCVIEGVALKRKASGDTLSEQVWSIFHTEKGQKWSKTTRLRRFVLLAFMAWLSVHFLTGGLF</sequence>
<feature type="transmembrane region" description="Helical" evidence="1">
    <location>
        <begin position="57"/>
        <end position="75"/>
    </location>
</feature>
<keyword evidence="1" id="KW-0472">Membrane</keyword>
<dbReference type="Proteomes" id="UP000327512">
    <property type="component" value="Segment"/>
</dbReference>
<dbReference type="KEGG" id="vg:64472125"/>
<protein>
    <submittedName>
        <fullName evidence="2">Membrane protein</fullName>
    </submittedName>
</protein>
<dbReference type="RefSeq" id="YP_010056183.1">
    <property type="nucleotide sequence ID" value="NC_054675.1"/>
</dbReference>
<proteinExistence type="predicted"/>
<keyword evidence="1" id="KW-1133">Transmembrane helix</keyword>